<evidence type="ECO:0000313" key="2">
    <source>
        <dbReference type="EMBL" id="MDT0306123.1"/>
    </source>
</evidence>
<dbReference type="RefSeq" id="WP_311629042.1">
    <property type="nucleotide sequence ID" value="NZ_JAVREN010000004.1"/>
</dbReference>
<proteinExistence type="predicted"/>
<gene>
    <name evidence="2" type="ORF">RM780_03990</name>
</gene>
<comment type="caution">
    <text evidence="2">The sequence shown here is derived from an EMBL/GenBank/DDBJ whole genome shotgun (WGS) entry which is preliminary data.</text>
</comment>
<accession>A0ABU2L3J2</accession>
<organism evidence="2 3">
    <name type="scientific">Streptomyces boetiae</name>
    <dbReference type="NCBI Taxonomy" id="3075541"/>
    <lineage>
        <taxon>Bacteria</taxon>
        <taxon>Bacillati</taxon>
        <taxon>Actinomycetota</taxon>
        <taxon>Actinomycetes</taxon>
        <taxon>Kitasatosporales</taxon>
        <taxon>Streptomycetaceae</taxon>
        <taxon>Streptomyces</taxon>
    </lineage>
</organism>
<evidence type="ECO:0000313" key="3">
    <source>
        <dbReference type="Proteomes" id="UP001183388"/>
    </source>
</evidence>
<dbReference type="Proteomes" id="UP001183388">
    <property type="component" value="Unassembled WGS sequence"/>
</dbReference>
<evidence type="ECO:0000256" key="1">
    <source>
        <dbReference type="SAM" id="MobiDB-lite"/>
    </source>
</evidence>
<name>A0ABU2L3J2_9ACTN</name>
<sequence length="121" mass="13115">MRFEITAPAVGFNGEVAGVNFSRGRATADSETDAAALSYFRRKGYTVVPVDAGAPEPADEQESEQRSEDGQKTTGRPPQSEPKAVWQEYARGLAQSDEELDAIDGMTKEQLIETYGKADQA</sequence>
<dbReference type="EMBL" id="JAVREN010000004">
    <property type="protein sequence ID" value="MDT0306123.1"/>
    <property type="molecule type" value="Genomic_DNA"/>
</dbReference>
<protein>
    <submittedName>
        <fullName evidence="2">Uncharacterized protein</fullName>
    </submittedName>
</protein>
<reference evidence="3" key="1">
    <citation type="submission" date="2023-07" db="EMBL/GenBank/DDBJ databases">
        <title>30 novel species of actinomycetes from the DSMZ collection.</title>
        <authorList>
            <person name="Nouioui I."/>
        </authorList>
    </citation>
    <scope>NUCLEOTIDE SEQUENCE [LARGE SCALE GENOMIC DNA]</scope>
    <source>
        <strain evidence="3">DSM 44917</strain>
    </source>
</reference>
<keyword evidence="3" id="KW-1185">Reference proteome</keyword>
<feature type="region of interest" description="Disordered" evidence="1">
    <location>
        <begin position="48"/>
        <end position="83"/>
    </location>
</feature>